<evidence type="ECO:0000313" key="2">
    <source>
        <dbReference type="EMBL" id="CAE0506566.1"/>
    </source>
</evidence>
<feature type="region of interest" description="Disordered" evidence="1">
    <location>
        <begin position="30"/>
        <end position="61"/>
    </location>
</feature>
<reference evidence="2" key="1">
    <citation type="submission" date="2021-01" db="EMBL/GenBank/DDBJ databases">
        <authorList>
            <person name="Corre E."/>
            <person name="Pelletier E."/>
            <person name="Niang G."/>
            <person name="Scheremetjew M."/>
            <person name="Finn R."/>
            <person name="Kale V."/>
            <person name="Holt S."/>
            <person name="Cochrane G."/>
            <person name="Meng A."/>
            <person name="Brown T."/>
            <person name="Cohen L."/>
        </authorList>
    </citation>
    <scope>NUCLEOTIDE SEQUENCE</scope>
    <source>
        <strain evidence="2">CCMP1320</strain>
    </source>
</reference>
<dbReference type="AlphaFoldDB" id="A0A7S3VTE9"/>
<proteinExistence type="predicted"/>
<dbReference type="EMBL" id="HBIP01035548">
    <property type="protein sequence ID" value="CAE0506566.1"/>
    <property type="molecule type" value="Transcribed_RNA"/>
</dbReference>
<evidence type="ECO:0000256" key="1">
    <source>
        <dbReference type="SAM" id="MobiDB-lite"/>
    </source>
</evidence>
<organism evidence="2">
    <name type="scientific">Dunaliella tertiolecta</name>
    <name type="common">Green alga</name>
    <dbReference type="NCBI Taxonomy" id="3047"/>
    <lineage>
        <taxon>Eukaryota</taxon>
        <taxon>Viridiplantae</taxon>
        <taxon>Chlorophyta</taxon>
        <taxon>core chlorophytes</taxon>
        <taxon>Chlorophyceae</taxon>
        <taxon>CS clade</taxon>
        <taxon>Chlamydomonadales</taxon>
        <taxon>Dunaliellaceae</taxon>
        <taxon>Dunaliella</taxon>
    </lineage>
</organism>
<sequence length="100" mass="10732">MASQAPSSSSNPLARWLKPVSPTQQLLANQARLARAQASKKGQPAKQKNPAGRPSGDSSVDVASMSSSVCLALFDSGSLWIGWNCLPMVRCVIHREQKRT</sequence>
<accession>A0A7S3VTE9</accession>
<protein>
    <submittedName>
        <fullName evidence="2">Uncharacterized protein</fullName>
    </submittedName>
</protein>
<name>A0A7S3VTE9_DUNTE</name>
<gene>
    <name evidence="2" type="ORF">DTER00134_LOCUS21642</name>
</gene>